<evidence type="ECO:0000256" key="5">
    <source>
        <dbReference type="ARBA" id="ARBA00022692"/>
    </source>
</evidence>
<evidence type="ECO:0000259" key="10">
    <source>
        <dbReference type="PROSITE" id="PS50928"/>
    </source>
</evidence>
<keyword evidence="7 9" id="KW-1133">Transmembrane helix</keyword>
<feature type="transmembrane region" description="Helical" evidence="9">
    <location>
        <begin position="28"/>
        <end position="46"/>
    </location>
</feature>
<comment type="similarity">
    <text evidence="2">Belongs to the binding-protein-dependent transport system permease family. HisMQ subfamily.</text>
</comment>
<evidence type="ECO:0000256" key="6">
    <source>
        <dbReference type="ARBA" id="ARBA00022970"/>
    </source>
</evidence>
<dbReference type="RefSeq" id="WP_014875462.1">
    <property type="nucleotide sequence ID" value="NZ_CANLFJ010000005.1"/>
</dbReference>
<dbReference type="SUPFAM" id="SSF161098">
    <property type="entry name" value="MetI-like"/>
    <property type="match status" value="2"/>
</dbReference>
<feature type="domain" description="ABC transmembrane type-1" evidence="10">
    <location>
        <begin position="94"/>
        <end position="389"/>
    </location>
</feature>
<reference evidence="11 12" key="1">
    <citation type="journal article" date="2017" name="Genome Biol. Evol.">
        <title>Trajectories and Drivers of Genome Evolution in Surface-Associated Marine Phaeobacter.</title>
        <authorList>
            <person name="Freese H.M."/>
            <person name="Sikorski J."/>
            <person name="Bunk B."/>
            <person name="Scheuner C."/>
            <person name="Meier-Kolthoff J.P."/>
            <person name="Sproer C."/>
            <person name="Gram L."/>
            <person name="Overmann J."/>
        </authorList>
    </citation>
    <scope>NUCLEOTIDE SEQUENCE [LARGE SCALE GENOMIC DNA]</scope>
    <source>
        <strain evidence="11 12">P66</strain>
    </source>
</reference>
<name>A0ABM6RB88_9RHOB</name>
<feature type="transmembrane region" description="Helical" evidence="9">
    <location>
        <begin position="341"/>
        <end position="358"/>
    </location>
</feature>
<dbReference type="EMBL" id="CP010705">
    <property type="protein sequence ID" value="AUQ93600.1"/>
    <property type="molecule type" value="Genomic_DNA"/>
</dbReference>
<evidence type="ECO:0000256" key="1">
    <source>
        <dbReference type="ARBA" id="ARBA00004429"/>
    </source>
</evidence>
<feature type="transmembrane region" description="Helical" evidence="9">
    <location>
        <begin position="89"/>
        <end position="115"/>
    </location>
</feature>
<dbReference type="NCBIfam" id="TIGR01726">
    <property type="entry name" value="HEQRo_perm_3TM"/>
    <property type="match status" value="1"/>
</dbReference>
<dbReference type="InterPro" id="IPR043429">
    <property type="entry name" value="ArtM/GltK/GlnP/TcyL/YhdX-like"/>
</dbReference>
<dbReference type="Pfam" id="PF00528">
    <property type="entry name" value="BPD_transp_1"/>
    <property type="match status" value="1"/>
</dbReference>
<feature type="transmembrane region" description="Helical" evidence="9">
    <location>
        <begin position="370"/>
        <end position="392"/>
    </location>
</feature>
<dbReference type="CDD" id="cd06261">
    <property type="entry name" value="TM_PBP2"/>
    <property type="match status" value="1"/>
</dbReference>
<keyword evidence="8 9" id="KW-0472">Membrane</keyword>
<dbReference type="InterPro" id="IPR000515">
    <property type="entry name" value="MetI-like"/>
</dbReference>
<evidence type="ECO:0000256" key="3">
    <source>
        <dbReference type="ARBA" id="ARBA00022448"/>
    </source>
</evidence>
<keyword evidence="5 9" id="KW-0812">Transmembrane</keyword>
<keyword evidence="6" id="KW-0029">Amino-acid transport</keyword>
<protein>
    <submittedName>
        <fullName evidence="11">General L-amino acid transport system permease protein AapQ</fullName>
    </submittedName>
</protein>
<keyword evidence="4" id="KW-1003">Cell membrane</keyword>
<dbReference type="Proteomes" id="UP000236536">
    <property type="component" value="Chromosome"/>
</dbReference>
<evidence type="ECO:0000256" key="2">
    <source>
        <dbReference type="ARBA" id="ARBA00010072"/>
    </source>
</evidence>
<feature type="transmembrane region" description="Helical" evidence="9">
    <location>
        <begin position="263"/>
        <end position="284"/>
    </location>
</feature>
<proteinExistence type="inferred from homology"/>
<evidence type="ECO:0000256" key="4">
    <source>
        <dbReference type="ARBA" id="ARBA00022475"/>
    </source>
</evidence>
<keyword evidence="12" id="KW-1185">Reference proteome</keyword>
<gene>
    <name evidence="11" type="primary">aapQ</name>
    <name evidence="11" type="ORF">PhaeoP66_00796</name>
</gene>
<dbReference type="PANTHER" id="PTHR30614">
    <property type="entry name" value="MEMBRANE COMPONENT OF AMINO ACID ABC TRANSPORTER"/>
    <property type="match status" value="1"/>
</dbReference>
<dbReference type="InterPro" id="IPR010065">
    <property type="entry name" value="AA_ABC_transptr_permease_3TM"/>
</dbReference>
<dbReference type="Gene3D" id="1.10.3720.10">
    <property type="entry name" value="MetI-like"/>
    <property type="match status" value="2"/>
</dbReference>
<evidence type="ECO:0000256" key="8">
    <source>
        <dbReference type="ARBA" id="ARBA00023136"/>
    </source>
</evidence>
<comment type="subcellular location">
    <subcellularLocation>
        <location evidence="1">Cell inner membrane</location>
        <topology evidence="1">Multi-pass membrane protein</topology>
    </subcellularLocation>
    <subcellularLocation>
        <location evidence="9">Cell membrane</location>
        <topology evidence="9">Multi-pass membrane protein</topology>
    </subcellularLocation>
</comment>
<keyword evidence="3 9" id="KW-0813">Transport</keyword>
<feature type="transmembrane region" description="Helical" evidence="9">
    <location>
        <begin position="222"/>
        <end position="243"/>
    </location>
</feature>
<evidence type="ECO:0000313" key="12">
    <source>
        <dbReference type="Proteomes" id="UP000236536"/>
    </source>
</evidence>
<dbReference type="PROSITE" id="PS50928">
    <property type="entry name" value="ABC_TM1"/>
    <property type="match status" value="1"/>
</dbReference>
<dbReference type="PANTHER" id="PTHR30614:SF37">
    <property type="entry name" value="AMINO-ACID ABC TRANSPORTER PERMEASE PROTEIN YHDX-RELATED"/>
    <property type="match status" value="1"/>
</dbReference>
<sequence>MTTTSHSRTAHVKPPRKERFTAAGIKSIFYQCAVVGVVALMGWYLYDNVSRNLQNLGLASGFGFLDIEAPFDISWSVVPYEPGDSYARVYVIGITNTLIVAAMAIAASTGLGFLIGIARLSRNWLISRLASVYVEVVRNTPALIQVLFWFLAVFSILPRPKDGVDVAGLGILQVNNRGIYFPRALPQDGFNVTLLAIAIAVVAAVVLGIWARRRRILTGQRFPVALVMPAILVLFPATVFVLTGAPLNWEIPVLKGFNLTGGISFPPAMCAVVLSLSIYHAAYIGEAVRAGIMSVSPGQGEAAFSLGIKSSWSMRMIVLPQALRAIVPQLISNWMNAVKNTSLAVAIGFPDLVALFLQTSLNQVGYAVEIVAMVMIFYCSVSITISLLLNYYNKRVQLKER</sequence>
<evidence type="ECO:0000256" key="9">
    <source>
        <dbReference type="RuleBase" id="RU363032"/>
    </source>
</evidence>
<evidence type="ECO:0000256" key="7">
    <source>
        <dbReference type="ARBA" id="ARBA00022989"/>
    </source>
</evidence>
<feature type="transmembrane region" description="Helical" evidence="9">
    <location>
        <begin position="136"/>
        <end position="157"/>
    </location>
</feature>
<dbReference type="InterPro" id="IPR035906">
    <property type="entry name" value="MetI-like_sf"/>
</dbReference>
<dbReference type="GeneID" id="57289243"/>
<evidence type="ECO:0000313" key="11">
    <source>
        <dbReference type="EMBL" id="AUQ93600.1"/>
    </source>
</evidence>
<organism evidence="11 12">
    <name type="scientific">Phaeobacter inhibens</name>
    <dbReference type="NCBI Taxonomy" id="221822"/>
    <lineage>
        <taxon>Bacteria</taxon>
        <taxon>Pseudomonadati</taxon>
        <taxon>Pseudomonadota</taxon>
        <taxon>Alphaproteobacteria</taxon>
        <taxon>Rhodobacterales</taxon>
        <taxon>Roseobacteraceae</taxon>
        <taxon>Phaeobacter</taxon>
    </lineage>
</organism>
<reference evidence="11 12" key="2">
    <citation type="journal article" date="2017" name="Int. J. Syst. Evol. Microbiol.">
        <title>Adaptation of Surface-Associated Bacteria to the Open Ocean: A Genomically Distinct Subpopulation of Phaeobacter gallaeciensis Colonizes Pacific Mesozooplankton.</title>
        <authorList>
            <person name="Freese H.M."/>
            <person name="Methner A."/>
            <person name="Overmann J."/>
        </authorList>
    </citation>
    <scope>NUCLEOTIDE SEQUENCE [LARGE SCALE GENOMIC DNA]</scope>
    <source>
        <strain evidence="11 12">P66</strain>
    </source>
</reference>
<feature type="transmembrane region" description="Helical" evidence="9">
    <location>
        <begin position="190"/>
        <end position="210"/>
    </location>
</feature>
<accession>A0ABM6RB88</accession>